<dbReference type="EMBL" id="AP018933">
    <property type="protein sequence ID" value="BBG29302.1"/>
    <property type="molecule type" value="Genomic_DNA"/>
</dbReference>
<dbReference type="KEGG" id="zpl:ZBT109_0514"/>
<feature type="transmembrane region" description="Helical" evidence="1">
    <location>
        <begin position="12"/>
        <end position="31"/>
    </location>
</feature>
<gene>
    <name evidence="2" type="ORF">ZBT109_0514</name>
</gene>
<keyword evidence="3" id="KW-1185">Reference proteome</keyword>
<evidence type="ECO:0000313" key="2">
    <source>
        <dbReference type="EMBL" id="BBG29302.1"/>
    </source>
</evidence>
<protein>
    <submittedName>
        <fullName evidence="2">Type IIA topoisomerase</fullName>
    </submittedName>
</protein>
<dbReference type="GO" id="GO:0016853">
    <property type="term" value="F:isomerase activity"/>
    <property type="evidence" value="ECO:0007669"/>
    <property type="project" value="UniProtKB-KW"/>
</dbReference>
<accession>A0A348HCF0</accession>
<evidence type="ECO:0000313" key="3">
    <source>
        <dbReference type="Proteomes" id="UP000267342"/>
    </source>
</evidence>
<dbReference type="AlphaFoldDB" id="A0A348HCF0"/>
<keyword evidence="1" id="KW-0812">Transmembrane</keyword>
<name>A0A348HCF0_9GAMM</name>
<keyword evidence="1" id="KW-0472">Membrane</keyword>
<keyword evidence="2" id="KW-0413">Isomerase</keyword>
<reference evidence="2 3" key="1">
    <citation type="submission" date="2018-09" db="EMBL/GenBank/DDBJ databases">
        <title>Zymobacter palmae IAM14233 (=T109) whole genome analysis.</title>
        <authorList>
            <person name="Yanase H."/>
        </authorList>
    </citation>
    <scope>NUCLEOTIDE SEQUENCE [LARGE SCALE GENOMIC DNA]</scope>
    <source>
        <strain evidence="2 3">IAM14233</strain>
    </source>
</reference>
<dbReference type="Proteomes" id="UP000267342">
    <property type="component" value="Chromosome"/>
</dbReference>
<proteinExistence type="predicted"/>
<feature type="transmembrane region" description="Helical" evidence="1">
    <location>
        <begin position="43"/>
        <end position="59"/>
    </location>
</feature>
<evidence type="ECO:0000256" key="1">
    <source>
        <dbReference type="SAM" id="Phobius"/>
    </source>
</evidence>
<keyword evidence="1" id="KW-1133">Transmembrane helix</keyword>
<sequence>MPATGKRESGVRALTLEAVNGATVFLVWPMLRRLKRLACQRALFGPLLTLLTAFRRLLIKQLGFRRTATLFTQRHHFDLDRVPALRQRQAHSHSDLLADFDALTVTVHLATFDGLLRHGARLEETGGPKPFVQAHLHMLWRHCHSLRLFA</sequence>
<organism evidence="2 3">
    <name type="scientific">Zymobacter palmae</name>
    <dbReference type="NCBI Taxonomy" id="33074"/>
    <lineage>
        <taxon>Bacteria</taxon>
        <taxon>Pseudomonadati</taxon>
        <taxon>Pseudomonadota</taxon>
        <taxon>Gammaproteobacteria</taxon>
        <taxon>Oceanospirillales</taxon>
        <taxon>Halomonadaceae</taxon>
        <taxon>Zymobacter group</taxon>
        <taxon>Zymobacter</taxon>
    </lineage>
</organism>